<dbReference type="Proteomes" id="UP000059680">
    <property type="component" value="Chromosome 7"/>
</dbReference>
<dbReference type="PaxDb" id="39947-A0A0P0X5Y0"/>
<dbReference type="AlphaFoldDB" id="A0A0P0X5Y0"/>
<name>A0A0P0X5Y0_ORYSJ</name>
<accession>A0A0P0X5Y0</accession>
<dbReference type="EMBL" id="AP014963">
    <property type="protein sequence ID" value="BAT01560.1"/>
    <property type="molecule type" value="Genomic_DNA"/>
</dbReference>
<reference evidence="2 3" key="3">
    <citation type="journal article" date="2013" name="Rice">
        <title>Improvement of the Oryza sativa Nipponbare reference genome using next generation sequence and optical map data.</title>
        <authorList>
            <person name="Kawahara Y."/>
            <person name="de la Bastide M."/>
            <person name="Hamilton J.P."/>
            <person name="Kanamori H."/>
            <person name="McCombie W.R."/>
            <person name="Ouyang S."/>
            <person name="Schwartz D.C."/>
            <person name="Tanaka T."/>
            <person name="Wu J."/>
            <person name="Zhou S."/>
            <person name="Childs K.L."/>
            <person name="Davidson R.M."/>
            <person name="Lin H."/>
            <person name="Quesada-Ocampo L."/>
            <person name="Vaillancourt B."/>
            <person name="Sakai H."/>
            <person name="Lee S.S."/>
            <person name="Kim J."/>
            <person name="Numa H."/>
            <person name="Itoh T."/>
            <person name="Buell C.R."/>
            <person name="Matsumoto T."/>
        </authorList>
    </citation>
    <scope>NUCLEOTIDE SEQUENCE [LARGE SCALE GENOMIC DNA]</scope>
    <source>
        <strain evidence="3">cv. Nipponbare</strain>
    </source>
</reference>
<evidence type="ECO:0000313" key="2">
    <source>
        <dbReference type="EMBL" id="BAT01560.1"/>
    </source>
</evidence>
<reference evidence="2 3" key="2">
    <citation type="journal article" date="2013" name="Plant Cell Physiol.">
        <title>Rice Annotation Project Database (RAP-DB): an integrative and interactive database for rice genomics.</title>
        <authorList>
            <person name="Sakai H."/>
            <person name="Lee S.S."/>
            <person name="Tanaka T."/>
            <person name="Numa H."/>
            <person name="Kim J."/>
            <person name="Kawahara Y."/>
            <person name="Wakimoto H."/>
            <person name="Yang C.C."/>
            <person name="Iwamoto M."/>
            <person name="Abe T."/>
            <person name="Yamada Y."/>
            <person name="Muto A."/>
            <person name="Inokuchi H."/>
            <person name="Ikemura T."/>
            <person name="Matsumoto T."/>
            <person name="Sasaki T."/>
            <person name="Itoh T."/>
        </authorList>
    </citation>
    <scope>NUCLEOTIDE SEQUENCE [LARGE SCALE GENOMIC DNA]</scope>
    <source>
        <strain evidence="3">cv. Nipponbare</strain>
    </source>
</reference>
<protein>
    <submittedName>
        <fullName evidence="2">Os07g0491950 protein</fullName>
    </submittedName>
</protein>
<evidence type="ECO:0000256" key="1">
    <source>
        <dbReference type="SAM" id="MobiDB-lite"/>
    </source>
</evidence>
<dbReference type="InParanoid" id="A0A0P0X5Y0"/>
<keyword evidence="3" id="KW-1185">Reference proteome</keyword>
<evidence type="ECO:0000313" key="3">
    <source>
        <dbReference type="Proteomes" id="UP000059680"/>
    </source>
</evidence>
<sequence length="72" mass="7659">MQVAAERVRGGGGERHGDGSRKRFLDTTRDGELGAMRGQCGGGFCAMDGLERWTIGSHTYLEDDAQDTSAPG</sequence>
<reference evidence="3" key="1">
    <citation type="journal article" date="2005" name="Nature">
        <title>The map-based sequence of the rice genome.</title>
        <authorList>
            <consortium name="International rice genome sequencing project (IRGSP)"/>
            <person name="Matsumoto T."/>
            <person name="Wu J."/>
            <person name="Kanamori H."/>
            <person name="Katayose Y."/>
            <person name="Fujisawa M."/>
            <person name="Namiki N."/>
            <person name="Mizuno H."/>
            <person name="Yamamoto K."/>
            <person name="Antonio B.A."/>
            <person name="Baba T."/>
            <person name="Sakata K."/>
            <person name="Nagamura Y."/>
            <person name="Aoki H."/>
            <person name="Arikawa K."/>
            <person name="Arita K."/>
            <person name="Bito T."/>
            <person name="Chiden Y."/>
            <person name="Fujitsuka N."/>
            <person name="Fukunaka R."/>
            <person name="Hamada M."/>
            <person name="Harada C."/>
            <person name="Hayashi A."/>
            <person name="Hijishita S."/>
            <person name="Honda M."/>
            <person name="Hosokawa S."/>
            <person name="Ichikawa Y."/>
            <person name="Idonuma A."/>
            <person name="Iijima M."/>
            <person name="Ikeda M."/>
            <person name="Ikeno M."/>
            <person name="Ito K."/>
            <person name="Ito S."/>
            <person name="Ito T."/>
            <person name="Ito Y."/>
            <person name="Ito Y."/>
            <person name="Iwabuchi A."/>
            <person name="Kamiya K."/>
            <person name="Karasawa W."/>
            <person name="Kurita K."/>
            <person name="Katagiri S."/>
            <person name="Kikuta A."/>
            <person name="Kobayashi H."/>
            <person name="Kobayashi N."/>
            <person name="Machita K."/>
            <person name="Maehara T."/>
            <person name="Masukawa M."/>
            <person name="Mizubayashi T."/>
            <person name="Mukai Y."/>
            <person name="Nagasaki H."/>
            <person name="Nagata Y."/>
            <person name="Naito S."/>
            <person name="Nakashima M."/>
            <person name="Nakama Y."/>
            <person name="Nakamichi Y."/>
            <person name="Nakamura M."/>
            <person name="Meguro A."/>
            <person name="Negishi M."/>
            <person name="Ohta I."/>
            <person name="Ohta T."/>
            <person name="Okamoto M."/>
            <person name="Ono N."/>
            <person name="Saji S."/>
            <person name="Sakaguchi M."/>
            <person name="Sakai K."/>
            <person name="Shibata M."/>
            <person name="Shimokawa T."/>
            <person name="Song J."/>
            <person name="Takazaki Y."/>
            <person name="Terasawa K."/>
            <person name="Tsugane M."/>
            <person name="Tsuji K."/>
            <person name="Ueda S."/>
            <person name="Waki K."/>
            <person name="Yamagata H."/>
            <person name="Yamamoto M."/>
            <person name="Yamamoto S."/>
            <person name="Yamane H."/>
            <person name="Yoshiki S."/>
            <person name="Yoshihara R."/>
            <person name="Yukawa K."/>
            <person name="Zhong H."/>
            <person name="Yano M."/>
            <person name="Yuan Q."/>
            <person name="Ouyang S."/>
            <person name="Liu J."/>
            <person name="Jones K.M."/>
            <person name="Gansberger K."/>
            <person name="Moffat K."/>
            <person name="Hill J."/>
            <person name="Bera J."/>
            <person name="Fadrosh D."/>
            <person name="Jin S."/>
            <person name="Johri S."/>
            <person name="Kim M."/>
            <person name="Overton L."/>
            <person name="Reardon M."/>
            <person name="Tsitrin T."/>
            <person name="Vuong H."/>
            <person name="Weaver B."/>
            <person name="Ciecko A."/>
            <person name="Tallon L."/>
            <person name="Jackson J."/>
            <person name="Pai G."/>
            <person name="Aken S.V."/>
            <person name="Utterback T."/>
            <person name="Reidmuller S."/>
            <person name="Feldblyum T."/>
            <person name="Hsiao J."/>
            <person name="Zismann V."/>
            <person name="Iobst S."/>
            <person name="de Vazeille A.R."/>
            <person name="Buell C.R."/>
            <person name="Ying K."/>
            <person name="Li Y."/>
            <person name="Lu T."/>
            <person name="Huang Y."/>
            <person name="Zhao Q."/>
            <person name="Feng Q."/>
            <person name="Zhang L."/>
            <person name="Zhu J."/>
            <person name="Weng Q."/>
            <person name="Mu J."/>
            <person name="Lu Y."/>
            <person name="Fan D."/>
            <person name="Liu Y."/>
            <person name="Guan J."/>
            <person name="Zhang Y."/>
            <person name="Yu S."/>
            <person name="Liu X."/>
            <person name="Zhang Y."/>
            <person name="Hong G."/>
            <person name="Han B."/>
            <person name="Choisne N."/>
            <person name="Demange N."/>
            <person name="Orjeda G."/>
            <person name="Samain S."/>
            <person name="Cattolico L."/>
            <person name="Pelletier E."/>
            <person name="Couloux A."/>
            <person name="Segurens B."/>
            <person name="Wincker P."/>
            <person name="D'Hont A."/>
            <person name="Scarpelli C."/>
            <person name="Weissenbach J."/>
            <person name="Salanoubat M."/>
            <person name="Quetier F."/>
            <person name="Yu Y."/>
            <person name="Kim H.R."/>
            <person name="Rambo T."/>
            <person name="Currie J."/>
            <person name="Collura K."/>
            <person name="Luo M."/>
            <person name="Yang T."/>
            <person name="Ammiraju J.S.S."/>
            <person name="Engler F."/>
            <person name="Soderlund C."/>
            <person name="Wing R.A."/>
            <person name="Palmer L.E."/>
            <person name="de la Bastide M."/>
            <person name="Spiegel L."/>
            <person name="Nascimento L."/>
            <person name="Zutavern T."/>
            <person name="O'Shaughnessy A."/>
            <person name="Dike S."/>
            <person name="Dedhia N."/>
            <person name="Preston R."/>
            <person name="Balija V."/>
            <person name="McCombie W.R."/>
            <person name="Chow T."/>
            <person name="Chen H."/>
            <person name="Chung M."/>
            <person name="Chen C."/>
            <person name="Shaw J."/>
            <person name="Wu H."/>
            <person name="Hsiao K."/>
            <person name="Chao Y."/>
            <person name="Chu M."/>
            <person name="Cheng C."/>
            <person name="Hour A."/>
            <person name="Lee P."/>
            <person name="Lin S."/>
            <person name="Lin Y."/>
            <person name="Liou J."/>
            <person name="Liu S."/>
            <person name="Hsing Y."/>
            <person name="Raghuvanshi S."/>
            <person name="Mohanty A."/>
            <person name="Bharti A.K."/>
            <person name="Gaur A."/>
            <person name="Gupta V."/>
            <person name="Kumar D."/>
            <person name="Ravi V."/>
            <person name="Vij S."/>
            <person name="Kapur A."/>
            <person name="Khurana P."/>
            <person name="Khurana P."/>
            <person name="Khurana J.P."/>
            <person name="Tyagi A.K."/>
            <person name="Gaikwad K."/>
            <person name="Singh A."/>
            <person name="Dalal V."/>
            <person name="Srivastava S."/>
            <person name="Dixit A."/>
            <person name="Pal A.K."/>
            <person name="Ghazi I.A."/>
            <person name="Yadav M."/>
            <person name="Pandit A."/>
            <person name="Bhargava A."/>
            <person name="Sureshbabu K."/>
            <person name="Batra K."/>
            <person name="Sharma T.R."/>
            <person name="Mohapatra T."/>
            <person name="Singh N.K."/>
            <person name="Messing J."/>
            <person name="Nelson A.B."/>
            <person name="Fuks G."/>
            <person name="Kavchok S."/>
            <person name="Keizer G."/>
            <person name="Linton E."/>
            <person name="Llaca V."/>
            <person name="Song R."/>
            <person name="Tanyolac B."/>
            <person name="Young S."/>
            <person name="Ho-Il K."/>
            <person name="Hahn J.H."/>
            <person name="Sangsakoo G."/>
            <person name="Vanavichit A."/>
            <person name="de Mattos Luiz.A.T."/>
            <person name="Zimmer P.D."/>
            <person name="Malone G."/>
            <person name="Dellagostin O."/>
            <person name="de Oliveira A.C."/>
            <person name="Bevan M."/>
            <person name="Bancroft I."/>
            <person name="Minx P."/>
            <person name="Cordum H."/>
            <person name="Wilson R."/>
            <person name="Cheng Z."/>
            <person name="Jin W."/>
            <person name="Jiang J."/>
            <person name="Leong S.A."/>
            <person name="Iwama H."/>
            <person name="Gojobori T."/>
            <person name="Itoh T."/>
            <person name="Niimura Y."/>
            <person name="Fujii Y."/>
            <person name="Habara T."/>
            <person name="Sakai H."/>
            <person name="Sato Y."/>
            <person name="Wilson G."/>
            <person name="Kumar K."/>
            <person name="McCouch S."/>
            <person name="Juretic N."/>
            <person name="Hoen D."/>
            <person name="Wright S."/>
            <person name="Bruskiewich R."/>
            <person name="Bureau T."/>
            <person name="Miyao A."/>
            <person name="Hirochika H."/>
            <person name="Nishikawa T."/>
            <person name="Kadowaki K."/>
            <person name="Sugiura M."/>
            <person name="Burr B."/>
            <person name="Sasaki T."/>
        </authorList>
    </citation>
    <scope>NUCLEOTIDE SEQUENCE [LARGE SCALE GENOMIC DNA]</scope>
    <source>
        <strain evidence="3">cv. Nipponbare</strain>
    </source>
</reference>
<feature type="region of interest" description="Disordered" evidence="1">
    <location>
        <begin position="1"/>
        <end position="30"/>
    </location>
</feature>
<organism evidence="2 3">
    <name type="scientific">Oryza sativa subsp. japonica</name>
    <name type="common">Rice</name>
    <dbReference type="NCBI Taxonomy" id="39947"/>
    <lineage>
        <taxon>Eukaryota</taxon>
        <taxon>Viridiplantae</taxon>
        <taxon>Streptophyta</taxon>
        <taxon>Embryophyta</taxon>
        <taxon>Tracheophyta</taxon>
        <taxon>Spermatophyta</taxon>
        <taxon>Magnoliopsida</taxon>
        <taxon>Liliopsida</taxon>
        <taxon>Poales</taxon>
        <taxon>Poaceae</taxon>
        <taxon>BOP clade</taxon>
        <taxon>Oryzoideae</taxon>
        <taxon>Oryzeae</taxon>
        <taxon>Oryzinae</taxon>
        <taxon>Oryza</taxon>
        <taxon>Oryza sativa</taxon>
    </lineage>
</organism>
<proteinExistence type="predicted"/>
<gene>
    <name evidence="2" type="ordered locus">Os07g0491950</name>
    <name evidence="2" type="ORF">OSNPB_070491950</name>
</gene>